<comment type="caution">
    <text evidence="2">The sequence shown here is derived from an EMBL/GenBank/DDBJ whole genome shotgun (WGS) entry which is preliminary data.</text>
</comment>
<feature type="transmembrane region" description="Helical" evidence="1">
    <location>
        <begin position="59"/>
        <end position="81"/>
    </location>
</feature>
<evidence type="ECO:0000313" key="2">
    <source>
        <dbReference type="EMBL" id="KIE04545.1"/>
    </source>
</evidence>
<evidence type="ECO:0000256" key="1">
    <source>
        <dbReference type="SAM" id="Phobius"/>
    </source>
</evidence>
<dbReference type="STRING" id="86105.NF27_HL00100"/>
<keyword evidence="1" id="KW-0812">Transmembrane</keyword>
<evidence type="ECO:0000313" key="3">
    <source>
        <dbReference type="Proteomes" id="UP000031258"/>
    </source>
</evidence>
<name>A0A0C1QX17_9RICK</name>
<gene>
    <name evidence="2" type="ORF">NF27_HL00100</name>
</gene>
<proteinExistence type="predicted"/>
<sequence length="185" mass="21623">MIDINIFREPTSNLLQVLNRPNYMIILIVILSFISAILYKGVYIAMFYKFAPGYQYSQINLIIYAIKCMPLVFNAFILYIYAEKRDIISRENKRFNLFIKYFPLIILLPAFINAHLFNVLLVCRLMTTYLVFWLITSISLDFKNMVLKQGKSDSVIWNIILFSLSYLSAVLVFSYCDAATDIMVQ</sequence>
<accession>A0A0C1QX17</accession>
<feature type="transmembrane region" description="Helical" evidence="1">
    <location>
        <begin position="155"/>
        <end position="176"/>
    </location>
</feature>
<reference evidence="2 3" key="1">
    <citation type="submission" date="2014-11" db="EMBL/GenBank/DDBJ databases">
        <title>A Rickettsiales Symbiont of Amoebae With Ancient Features.</title>
        <authorList>
            <person name="Schulz F."/>
            <person name="Martijn J."/>
            <person name="Wascher F."/>
            <person name="Kostanjsek R."/>
            <person name="Ettema T.J."/>
            <person name="Horn M."/>
        </authorList>
    </citation>
    <scope>NUCLEOTIDE SEQUENCE [LARGE SCALE GENOMIC DNA]</scope>
    <source>
        <strain evidence="2 3">UWC36</strain>
    </source>
</reference>
<feature type="transmembrane region" description="Helical" evidence="1">
    <location>
        <begin position="21"/>
        <end position="39"/>
    </location>
</feature>
<keyword evidence="1" id="KW-0472">Membrane</keyword>
<dbReference type="AlphaFoldDB" id="A0A0C1QX17"/>
<evidence type="ECO:0008006" key="4">
    <source>
        <dbReference type="Google" id="ProtNLM"/>
    </source>
</evidence>
<organism evidence="2 3">
    <name type="scientific">Candidatus Jidaibacter acanthamoebae</name>
    <dbReference type="NCBI Taxonomy" id="86105"/>
    <lineage>
        <taxon>Bacteria</taxon>
        <taxon>Pseudomonadati</taxon>
        <taxon>Pseudomonadota</taxon>
        <taxon>Alphaproteobacteria</taxon>
        <taxon>Rickettsiales</taxon>
        <taxon>Candidatus Midichloriaceae</taxon>
        <taxon>Candidatus Jidaibacter</taxon>
    </lineage>
</organism>
<protein>
    <recommendedName>
        <fullName evidence="4">Yip1 domain-containing protein</fullName>
    </recommendedName>
</protein>
<keyword evidence="1" id="KW-1133">Transmembrane helix</keyword>
<dbReference type="EMBL" id="JSWE01000181">
    <property type="protein sequence ID" value="KIE04545.1"/>
    <property type="molecule type" value="Genomic_DNA"/>
</dbReference>
<feature type="transmembrane region" description="Helical" evidence="1">
    <location>
        <begin position="102"/>
        <end position="135"/>
    </location>
</feature>
<keyword evidence="3" id="KW-1185">Reference proteome</keyword>
<dbReference type="Proteomes" id="UP000031258">
    <property type="component" value="Unassembled WGS sequence"/>
</dbReference>